<evidence type="ECO:0000313" key="2">
    <source>
        <dbReference type="Proteomes" id="UP001168877"/>
    </source>
</evidence>
<dbReference type="EMBL" id="JAUESC010000381">
    <property type="protein sequence ID" value="KAK0588791.1"/>
    <property type="molecule type" value="Genomic_DNA"/>
</dbReference>
<reference evidence="1" key="1">
    <citation type="journal article" date="2022" name="Plant J.">
        <title>Strategies of tolerance reflected in two North American maple genomes.</title>
        <authorList>
            <person name="McEvoy S.L."/>
            <person name="Sezen U.U."/>
            <person name="Trouern-Trend A."/>
            <person name="McMahon S.M."/>
            <person name="Schaberg P.G."/>
            <person name="Yang J."/>
            <person name="Wegrzyn J.L."/>
            <person name="Swenson N.G."/>
        </authorList>
    </citation>
    <scope>NUCLEOTIDE SEQUENCE</scope>
    <source>
        <strain evidence="1">NS2018</strain>
    </source>
</reference>
<keyword evidence="2" id="KW-1185">Reference proteome</keyword>
<reference evidence="1" key="2">
    <citation type="submission" date="2023-06" db="EMBL/GenBank/DDBJ databases">
        <authorList>
            <person name="Swenson N.G."/>
            <person name="Wegrzyn J.L."/>
            <person name="Mcevoy S.L."/>
        </authorList>
    </citation>
    <scope>NUCLEOTIDE SEQUENCE</scope>
    <source>
        <strain evidence="1">NS2018</strain>
        <tissue evidence="1">Leaf</tissue>
    </source>
</reference>
<protein>
    <submittedName>
        <fullName evidence="1">Uncharacterized protein</fullName>
    </submittedName>
</protein>
<name>A0AA39VS79_ACESA</name>
<organism evidence="1 2">
    <name type="scientific">Acer saccharum</name>
    <name type="common">Sugar maple</name>
    <dbReference type="NCBI Taxonomy" id="4024"/>
    <lineage>
        <taxon>Eukaryota</taxon>
        <taxon>Viridiplantae</taxon>
        <taxon>Streptophyta</taxon>
        <taxon>Embryophyta</taxon>
        <taxon>Tracheophyta</taxon>
        <taxon>Spermatophyta</taxon>
        <taxon>Magnoliopsida</taxon>
        <taxon>eudicotyledons</taxon>
        <taxon>Gunneridae</taxon>
        <taxon>Pentapetalae</taxon>
        <taxon>rosids</taxon>
        <taxon>malvids</taxon>
        <taxon>Sapindales</taxon>
        <taxon>Sapindaceae</taxon>
        <taxon>Hippocastanoideae</taxon>
        <taxon>Acereae</taxon>
        <taxon>Acer</taxon>
    </lineage>
</organism>
<evidence type="ECO:0000313" key="1">
    <source>
        <dbReference type="EMBL" id="KAK0588791.1"/>
    </source>
</evidence>
<proteinExistence type="predicted"/>
<sequence length="114" mass="12688">MEVHHEFQDRGSVPRSRNFQIVEVSSTIRFREDAKASSTIGCGRGLEEVLASSTGAEGHHQWWFPVIQHEDGEDGKEEERVDKNCLAVGCEAAEFNVAVVAGYLEYEAGGEEYK</sequence>
<dbReference type="AlphaFoldDB" id="A0AA39VS79"/>
<comment type="caution">
    <text evidence="1">The sequence shown here is derived from an EMBL/GenBank/DDBJ whole genome shotgun (WGS) entry which is preliminary data.</text>
</comment>
<dbReference type="Proteomes" id="UP001168877">
    <property type="component" value="Unassembled WGS sequence"/>
</dbReference>
<accession>A0AA39VS79</accession>
<gene>
    <name evidence="1" type="ORF">LWI29_005555</name>
</gene>